<evidence type="ECO:0000313" key="3">
    <source>
        <dbReference type="Proteomes" id="UP000198639"/>
    </source>
</evidence>
<accession>A0A1I1KD92</accession>
<gene>
    <name evidence="2" type="ORF">SAMN05216204_107138</name>
</gene>
<organism evidence="2 3">
    <name type="scientific">Massilia yuzhufengensis</name>
    <dbReference type="NCBI Taxonomy" id="1164594"/>
    <lineage>
        <taxon>Bacteria</taxon>
        <taxon>Pseudomonadati</taxon>
        <taxon>Pseudomonadota</taxon>
        <taxon>Betaproteobacteria</taxon>
        <taxon>Burkholderiales</taxon>
        <taxon>Oxalobacteraceae</taxon>
        <taxon>Telluria group</taxon>
        <taxon>Massilia</taxon>
    </lineage>
</organism>
<dbReference type="OrthoDB" id="5523842at2"/>
<evidence type="ECO:0000313" key="2">
    <source>
        <dbReference type="EMBL" id="SFC56093.1"/>
    </source>
</evidence>
<keyword evidence="3" id="KW-1185">Reference proteome</keyword>
<proteinExistence type="predicted"/>
<reference evidence="3" key="1">
    <citation type="submission" date="2016-10" db="EMBL/GenBank/DDBJ databases">
        <authorList>
            <person name="Varghese N."/>
            <person name="Submissions S."/>
        </authorList>
    </citation>
    <scope>NUCLEOTIDE SEQUENCE [LARGE SCALE GENOMIC DNA]</scope>
    <source>
        <strain evidence="3">CGMCC 1.12041</strain>
    </source>
</reference>
<dbReference type="AlphaFoldDB" id="A0A1I1KD92"/>
<dbReference type="EMBL" id="FOLD01000007">
    <property type="protein sequence ID" value="SFC56093.1"/>
    <property type="molecule type" value="Genomic_DNA"/>
</dbReference>
<feature type="region of interest" description="Disordered" evidence="1">
    <location>
        <begin position="506"/>
        <end position="534"/>
    </location>
</feature>
<dbReference type="RefSeq" id="WP_143084536.1">
    <property type="nucleotide sequence ID" value="NZ_FOLD01000007.1"/>
</dbReference>
<name>A0A1I1KD92_9BURK</name>
<evidence type="ECO:0000256" key="1">
    <source>
        <dbReference type="SAM" id="MobiDB-lite"/>
    </source>
</evidence>
<protein>
    <submittedName>
        <fullName evidence="2">Uncharacterized protein</fullName>
    </submittedName>
</protein>
<sequence length="632" mass="66716">MPLHSLPCHESRRLSRKVLAQAGLAVSLPLAAAPDALAVGGTGCTYFPATPNGKLLASGTPAQVDAALRDWLDFRIKQAKPARILGFARQATAAEQAALRTREALSILEGTPGATCDAGPLLRYAVGAGNTPVVRYLLDKPLGVEPAVDKDILFQCEGRPQSTDAAPALRRAALAAVIDAGKADVNGRKNDEYPIRFCRDPRIASLLIARGARLAIPFSGSSPAQNLVEDAVLAATAPMSRGRREHVETNLQRVKLFAAAGVSTKIGAQVERRVKWYCHEQDRATLGEPDLCKELAGLVQLTPGTLEPSAAKAPAASAAMVPFAFPAPPPPKPVPAPLEAPYQFPRGQTPAPAQSCSFMEAELPPDTIVVVAGGYAGRRLPFQIDQSGSQATQFDIAVHADKPVALVLGAYDPTIWSVGWSEGTRIVAVFATGYHRQAVAGLPKGTPVITTSYEPRGACGYRYFNEGASLDSVNSSARQAFRRNATSVYTKARGGRIEITESTRPLQGYVTSPDTPPESFRDRAAPQAGKPGLQDAQARGILRPVAPSDIEVVRAHFRATAGQAGPPRPELLRRLEDGYVVMKPFAYPAGLFGAHSSAFIIGKGVAPPTGSPGHSTVVDLNAALPCSGVLCR</sequence>
<dbReference type="Proteomes" id="UP000198639">
    <property type="component" value="Unassembled WGS sequence"/>
</dbReference>